<evidence type="ECO:0000313" key="2">
    <source>
        <dbReference type="EMBL" id="GAA3709290.1"/>
    </source>
</evidence>
<keyword evidence="3" id="KW-1185">Reference proteome</keyword>
<dbReference type="Pfam" id="PF18847">
    <property type="entry name" value="LPD29"/>
    <property type="match status" value="1"/>
</dbReference>
<dbReference type="EMBL" id="BAABEP010000002">
    <property type="protein sequence ID" value="GAA3709290.1"/>
    <property type="molecule type" value="Genomic_DNA"/>
</dbReference>
<sequence length="189" mass="21005">MTATPSAPASGPYTAGYLALRLPAGTWVRHEDDETFRMWSAQPCTCTICMSATLLGAPASHYELRTPDGNAAPLVHVRYTSVIPHLRPDELFQTYATPLTQPQTAAHLRKMLRRAFPGVRFSVRRRRGWRLSVSWSGGPSDIEVATVTAPLLADYTTPERRRARPVTVTRFGRTAYGTPLVDVISLNRR</sequence>
<comment type="caution">
    <text evidence="2">The sequence shown here is derived from an EMBL/GenBank/DDBJ whole genome shotgun (WGS) entry which is preliminary data.</text>
</comment>
<protein>
    <recommendedName>
        <fullName evidence="1">Large polyvalent protein associated domain-containing protein</fullName>
    </recommendedName>
</protein>
<name>A0ABP7DSB8_9ACTN</name>
<proteinExistence type="predicted"/>
<reference evidence="3" key="1">
    <citation type="journal article" date="2019" name="Int. J. Syst. Evol. Microbiol.">
        <title>The Global Catalogue of Microorganisms (GCM) 10K type strain sequencing project: providing services to taxonomists for standard genome sequencing and annotation.</title>
        <authorList>
            <consortium name="The Broad Institute Genomics Platform"/>
            <consortium name="The Broad Institute Genome Sequencing Center for Infectious Disease"/>
            <person name="Wu L."/>
            <person name="Ma J."/>
        </authorList>
    </citation>
    <scope>NUCLEOTIDE SEQUENCE [LARGE SCALE GENOMIC DNA]</scope>
    <source>
        <strain evidence="3">JCM 30846</strain>
    </source>
</reference>
<dbReference type="RefSeq" id="WP_345640234.1">
    <property type="nucleotide sequence ID" value="NZ_BAABEP010000002.1"/>
</dbReference>
<feature type="domain" description="Large polyvalent protein associated" evidence="1">
    <location>
        <begin position="100"/>
        <end position="188"/>
    </location>
</feature>
<accession>A0ABP7DSB8</accession>
<evidence type="ECO:0000259" key="1">
    <source>
        <dbReference type="Pfam" id="PF18847"/>
    </source>
</evidence>
<gene>
    <name evidence="2" type="ORF">GCM10023082_04050</name>
</gene>
<evidence type="ECO:0000313" key="3">
    <source>
        <dbReference type="Proteomes" id="UP001499884"/>
    </source>
</evidence>
<dbReference type="Proteomes" id="UP001499884">
    <property type="component" value="Unassembled WGS sequence"/>
</dbReference>
<organism evidence="2 3">
    <name type="scientific">Streptomyces tremellae</name>
    <dbReference type="NCBI Taxonomy" id="1124239"/>
    <lineage>
        <taxon>Bacteria</taxon>
        <taxon>Bacillati</taxon>
        <taxon>Actinomycetota</taxon>
        <taxon>Actinomycetes</taxon>
        <taxon>Kitasatosporales</taxon>
        <taxon>Streptomycetaceae</taxon>
        <taxon>Streptomyces</taxon>
    </lineage>
</organism>
<dbReference type="InterPro" id="IPR041311">
    <property type="entry name" value="LPD29"/>
</dbReference>